<gene>
    <name evidence="2" type="primary">LOC104233314</name>
</gene>
<organism evidence="1 2">
    <name type="scientific">Nicotiana sylvestris</name>
    <name type="common">Wood tobacco</name>
    <name type="synonym">South American tobacco</name>
    <dbReference type="NCBI Taxonomy" id="4096"/>
    <lineage>
        <taxon>Eukaryota</taxon>
        <taxon>Viridiplantae</taxon>
        <taxon>Streptophyta</taxon>
        <taxon>Embryophyta</taxon>
        <taxon>Tracheophyta</taxon>
        <taxon>Spermatophyta</taxon>
        <taxon>Magnoliopsida</taxon>
        <taxon>eudicotyledons</taxon>
        <taxon>Gunneridae</taxon>
        <taxon>Pentapetalae</taxon>
        <taxon>asterids</taxon>
        <taxon>lamiids</taxon>
        <taxon>Solanales</taxon>
        <taxon>Solanaceae</taxon>
        <taxon>Nicotianoideae</taxon>
        <taxon>Nicotianeae</taxon>
        <taxon>Nicotiana</taxon>
    </lineage>
</organism>
<keyword evidence="1" id="KW-1185">Reference proteome</keyword>
<dbReference type="RefSeq" id="XP_009785005.1">
    <property type="nucleotide sequence ID" value="XM_009786703.1"/>
</dbReference>
<name>A0A1U7XEX4_NICSY</name>
<accession>A0A1U7XEX4</accession>
<sequence>MFEIFAKGEKPILKFYDLRANASLQPEERKPNLDAKRVSTQSSDNKNILTLILTTRNWTFCGDLYDFCSFCGIEIGYNDGEAQYTIVDMSPQLIVSGSFCLNCT</sequence>
<protein>
    <submittedName>
        <fullName evidence="2">Uncharacterized protein LOC104233314</fullName>
    </submittedName>
</protein>
<evidence type="ECO:0000313" key="2">
    <source>
        <dbReference type="RefSeq" id="XP_009785005.1"/>
    </source>
</evidence>
<proteinExistence type="predicted"/>
<evidence type="ECO:0000313" key="1">
    <source>
        <dbReference type="Proteomes" id="UP000189701"/>
    </source>
</evidence>
<reference evidence="1" key="1">
    <citation type="journal article" date="2013" name="Genome Biol.">
        <title>Reference genomes and transcriptomes of Nicotiana sylvestris and Nicotiana tomentosiformis.</title>
        <authorList>
            <person name="Sierro N."/>
            <person name="Battey J.N."/>
            <person name="Ouadi S."/>
            <person name="Bovet L."/>
            <person name="Goepfert S."/>
            <person name="Bakaher N."/>
            <person name="Peitsch M.C."/>
            <person name="Ivanov N.V."/>
        </authorList>
    </citation>
    <scope>NUCLEOTIDE SEQUENCE [LARGE SCALE GENOMIC DNA]</scope>
</reference>
<dbReference type="AlphaFoldDB" id="A0A1U7XEX4"/>
<reference evidence="2" key="2">
    <citation type="submission" date="2025-08" db="UniProtKB">
        <authorList>
            <consortium name="RefSeq"/>
        </authorList>
    </citation>
    <scope>IDENTIFICATION</scope>
    <source>
        <tissue evidence="2">Leaf</tissue>
    </source>
</reference>
<dbReference type="Proteomes" id="UP000189701">
    <property type="component" value="Unplaced"/>
</dbReference>